<dbReference type="SUPFAM" id="SSF56801">
    <property type="entry name" value="Acetyl-CoA synthetase-like"/>
    <property type="match status" value="1"/>
</dbReference>
<dbReference type="PANTHER" id="PTHR43201:SF8">
    <property type="entry name" value="ACYL-COA SYNTHETASE FAMILY MEMBER 3"/>
    <property type="match status" value="1"/>
</dbReference>
<keyword evidence="4" id="KW-1185">Reference proteome</keyword>
<dbReference type="Pfam" id="PF00501">
    <property type="entry name" value="AMP-binding"/>
    <property type="match status" value="1"/>
</dbReference>
<dbReference type="GeneID" id="34458935"/>
<dbReference type="PANTHER" id="PTHR43201">
    <property type="entry name" value="ACYL-COA SYNTHETASE"/>
    <property type="match status" value="1"/>
</dbReference>
<dbReference type="Proteomes" id="UP000184300">
    <property type="component" value="Unassembled WGS sequence"/>
</dbReference>
<accession>A0A1L9VNI7</accession>
<dbReference type="GO" id="GO:0031956">
    <property type="term" value="F:medium-chain fatty acid-CoA ligase activity"/>
    <property type="evidence" value="ECO:0007669"/>
    <property type="project" value="TreeGrafter"/>
</dbReference>
<gene>
    <name evidence="3" type="ORF">ASPGLDRAFT_168610</name>
</gene>
<dbReference type="EMBL" id="KV878894">
    <property type="protein sequence ID" value="OJJ85466.1"/>
    <property type="molecule type" value="Genomic_DNA"/>
</dbReference>
<protein>
    <recommendedName>
        <fullName evidence="2">AMP-dependent synthetase/ligase domain-containing protein</fullName>
    </recommendedName>
</protein>
<dbReference type="OrthoDB" id="6614653at2759"/>
<sequence>MTSNTIPNEAFFVNILNRAKSTPWPIINDTTLGINVGYTQLLTDVLSTRDALRESIPDSLFDEQGLLLESRSYIGLHTTPNYEFYVAALAILALGGAIIAPLRPEFDPESISRMLQKFQASAVVLGAQQLPLTAGIKASAASRDHALGIVPVKIKQPAPADLAALNLSIKEDQVIPEHRPSLLVHTSGTATSPKSVVQTRRLINLKFPPTSPNDRLLVYETMNWISAHVNLLVRIVTASQCDILPTYPGPAVIWEHLRQNRITSFAGVAHTWGEMGKYFLEHLDKLPAGEREEYVRGAQAIQRPFLASASPPAWLLPFWKKTFDRDIQIGYVATELGVISMLTTPGTDHIKRCLGKPLPGITVKLANGDHGEIRIKTPYIFSHYLDNPAATKAAFDEEGFFKTGDAAHREGDQYVFDGRLGTDFLELDTGMVSMVNLDLQLVSKPYLSEAYGIPLEGASKLGMLVRFNKSSDKTEDALSERLRTDVAAIIAPHTAPTVIRVLRDGETAPKTSNRKIWRRKVNHPFFSEGS</sequence>
<dbReference type="STRING" id="1160497.A0A1L9VNI7"/>
<reference evidence="4" key="1">
    <citation type="journal article" date="2017" name="Genome Biol.">
        <title>Comparative genomics reveals high biological diversity and specific adaptations in the industrially and medically important fungal genus Aspergillus.</title>
        <authorList>
            <person name="de Vries R.P."/>
            <person name="Riley R."/>
            <person name="Wiebenga A."/>
            <person name="Aguilar-Osorio G."/>
            <person name="Amillis S."/>
            <person name="Uchima C.A."/>
            <person name="Anderluh G."/>
            <person name="Asadollahi M."/>
            <person name="Askin M."/>
            <person name="Barry K."/>
            <person name="Battaglia E."/>
            <person name="Bayram O."/>
            <person name="Benocci T."/>
            <person name="Braus-Stromeyer S.A."/>
            <person name="Caldana C."/>
            <person name="Canovas D."/>
            <person name="Cerqueira G.C."/>
            <person name="Chen F."/>
            <person name="Chen W."/>
            <person name="Choi C."/>
            <person name="Clum A."/>
            <person name="Dos Santos R.A."/>
            <person name="Damasio A.R."/>
            <person name="Diallinas G."/>
            <person name="Emri T."/>
            <person name="Fekete E."/>
            <person name="Flipphi M."/>
            <person name="Freyberg S."/>
            <person name="Gallo A."/>
            <person name="Gournas C."/>
            <person name="Habgood R."/>
            <person name="Hainaut M."/>
            <person name="Harispe M.L."/>
            <person name="Henrissat B."/>
            <person name="Hilden K.S."/>
            <person name="Hope R."/>
            <person name="Hossain A."/>
            <person name="Karabika E."/>
            <person name="Karaffa L."/>
            <person name="Karanyi Z."/>
            <person name="Krasevec N."/>
            <person name="Kuo A."/>
            <person name="Kusch H."/>
            <person name="LaButti K."/>
            <person name="Lagendijk E.L."/>
            <person name="Lapidus A."/>
            <person name="Levasseur A."/>
            <person name="Lindquist E."/>
            <person name="Lipzen A."/>
            <person name="Logrieco A.F."/>
            <person name="MacCabe A."/>
            <person name="Maekelae M.R."/>
            <person name="Malavazi I."/>
            <person name="Melin P."/>
            <person name="Meyer V."/>
            <person name="Mielnichuk N."/>
            <person name="Miskei M."/>
            <person name="Molnar A.P."/>
            <person name="Mule G."/>
            <person name="Ngan C.Y."/>
            <person name="Orejas M."/>
            <person name="Orosz E."/>
            <person name="Ouedraogo J.P."/>
            <person name="Overkamp K.M."/>
            <person name="Park H.-S."/>
            <person name="Perrone G."/>
            <person name="Piumi F."/>
            <person name="Punt P.J."/>
            <person name="Ram A.F."/>
            <person name="Ramon A."/>
            <person name="Rauscher S."/>
            <person name="Record E."/>
            <person name="Riano-Pachon D.M."/>
            <person name="Robert V."/>
            <person name="Roehrig J."/>
            <person name="Ruller R."/>
            <person name="Salamov A."/>
            <person name="Salih N.S."/>
            <person name="Samson R.A."/>
            <person name="Sandor E."/>
            <person name="Sanguinetti M."/>
            <person name="Schuetze T."/>
            <person name="Sepcic K."/>
            <person name="Shelest E."/>
            <person name="Sherlock G."/>
            <person name="Sophianopoulou V."/>
            <person name="Squina F.M."/>
            <person name="Sun H."/>
            <person name="Susca A."/>
            <person name="Todd R.B."/>
            <person name="Tsang A."/>
            <person name="Unkles S.E."/>
            <person name="van de Wiele N."/>
            <person name="van Rossen-Uffink D."/>
            <person name="Oliveira J.V."/>
            <person name="Vesth T.C."/>
            <person name="Visser J."/>
            <person name="Yu J.-H."/>
            <person name="Zhou M."/>
            <person name="Andersen M.R."/>
            <person name="Archer D.B."/>
            <person name="Baker S.E."/>
            <person name="Benoit I."/>
            <person name="Brakhage A.A."/>
            <person name="Braus G.H."/>
            <person name="Fischer R."/>
            <person name="Frisvad J.C."/>
            <person name="Goldman G.H."/>
            <person name="Houbraken J."/>
            <person name="Oakley B."/>
            <person name="Pocsi I."/>
            <person name="Scazzocchio C."/>
            <person name="Seiboth B."/>
            <person name="vanKuyk P.A."/>
            <person name="Wortman J."/>
            <person name="Dyer P.S."/>
            <person name="Grigoriev I.V."/>
        </authorList>
    </citation>
    <scope>NUCLEOTIDE SEQUENCE [LARGE SCALE GENOMIC DNA]</scope>
    <source>
        <strain evidence="4">CBS 516.65</strain>
    </source>
</reference>
<dbReference type="RefSeq" id="XP_022402164.1">
    <property type="nucleotide sequence ID" value="XM_022542674.1"/>
</dbReference>
<feature type="domain" description="AMP-dependent synthetase/ligase" evidence="2">
    <location>
        <begin position="72"/>
        <end position="385"/>
    </location>
</feature>
<evidence type="ECO:0000313" key="3">
    <source>
        <dbReference type="EMBL" id="OJJ85466.1"/>
    </source>
</evidence>
<evidence type="ECO:0000259" key="2">
    <source>
        <dbReference type="Pfam" id="PF00501"/>
    </source>
</evidence>
<dbReference type="Gene3D" id="3.40.50.12780">
    <property type="entry name" value="N-terminal domain of ligase-like"/>
    <property type="match status" value="1"/>
</dbReference>
<dbReference type="InterPro" id="IPR000873">
    <property type="entry name" value="AMP-dep_synth/lig_dom"/>
</dbReference>
<proteinExistence type="inferred from homology"/>
<dbReference type="VEuPathDB" id="FungiDB:ASPGLDRAFT_168610"/>
<evidence type="ECO:0000313" key="4">
    <source>
        <dbReference type="Proteomes" id="UP000184300"/>
    </source>
</evidence>
<comment type="similarity">
    <text evidence="1">Belongs to the ATP-dependent AMP-binding enzyme family.</text>
</comment>
<evidence type="ECO:0000256" key="1">
    <source>
        <dbReference type="ARBA" id="ARBA00006432"/>
    </source>
</evidence>
<dbReference type="InterPro" id="IPR042099">
    <property type="entry name" value="ANL_N_sf"/>
</dbReference>
<dbReference type="AlphaFoldDB" id="A0A1L9VNI7"/>
<name>A0A1L9VNI7_ASPGL</name>
<organism evidence="3 4">
    <name type="scientific">Aspergillus glaucus CBS 516.65</name>
    <dbReference type="NCBI Taxonomy" id="1160497"/>
    <lineage>
        <taxon>Eukaryota</taxon>
        <taxon>Fungi</taxon>
        <taxon>Dikarya</taxon>
        <taxon>Ascomycota</taxon>
        <taxon>Pezizomycotina</taxon>
        <taxon>Eurotiomycetes</taxon>
        <taxon>Eurotiomycetidae</taxon>
        <taxon>Eurotiales</taxon>
        <taxon>Aspergillaceae</taxon>
        <taxon>Aspergillus</taxon>
        <taxon>Aspergillus subgen. Aspergillus</taxon>
    </lineage>
</organism>
<dbReference type="GO" id="GO:0006631">
    <property type="term" value="P:fatty acid metabolic process"/>
    <property type="evidence" value="ECO:0007669"/>
    <property type="project" value="TreeGrafter"/>
</dbReference>